<feature type="domain" description="Sushi" evidence="5">
    <location>
        <begin position="883"/>
        <end position="948"/>
    </location>
</feature>
<dbReference type="InterPro" id="IPR000436">
    <property type="entry name" value="Sushi_SCR_CCP_dom"/>
</dbReference>
<dbReference type="Gene3D" id="2.40.70.10">
    <property type="entry name" value="Acid Proteases"/>
    <property type="match status" value="1"/>
</dbReference>
<dbReference type="InterPro" id="IPR009003">
    <property type="entry name" value="Peptidase_S1_PA"/>
</dbReference>
<keyword evidence="7" id="KW-1185">Reference proteome</keyword>
<reference evidence="6" key="1">
    <citation type="journal article" date="2023" name="G3 (Bethesda)">
        <title>Whole genome assemblies of Zophobas morio and Tenebrio molitor.</title>
        <authorList>
            <person name="Kaur S."/>
            <person name="Stinson S.A."/>
            <person name="diCenzo G.C."/>
        </authorList>
    </citation>
    <scope>NUCLEOTIDE SEQUENCE</scope>
    <source>
        <strain evidence="6">QUZm001</strain>
    </source>
</reference>
<dbReference type="CDD" id="cd00190">
    <property type="entry name" value="Tryp_SPc"/>
    <property type="match status" value="2"/>
</dbReference>
<feature type="domain" description="Sushi" evidence="5">
    <location>
        <begin position="434"/>
        <end position="500"/>
    </location>
</feature>
<evidence type="ECO:0000259" key="5">
    <source>
        <dbReference type="PROSITE" id="PS50923"/>
    </source>
</evidence>
<organism evidence="6 7">
    <name type="scientific">Zophobas morio</name>
    <dbReference type="NCBI Taxonomy" id="2755281"/>
    <lineage>
        <taxon>Eukaryota</taxon>
        <taxon>Metazoa</taxon>
        <taxon>Ecdysozoa</taxon>
        <taxon>Arthropoda</taxon>
        <taxon>Hexapoda</taxon>
        <taxon>Insecta</taxon>
        <taxon>Pterygota</taxon>
        <taxon>Neoptera</taxon>
        <taxon>Endopterygota</taxon>
        <taxon>Coleoptera</taxon>
        <taxon>Polyphaga</taxon>
        <taxon>Cucujiformia</taxon>
        <taxon>Tenebrionidae</taxon>
        <taxon>Zophobas</taxon>
    </lineage>
</organism>
<dbReference type="SMART" id="SM00032">
    <property type="entry name" value="CCP"/>
    <property type="match status" value="3"/>
</dbReference>
<dbReference type="InterPro" id="IPR018114">
    <property type="entry name" value="TRYPSIN_HIS"/>
</dbReference>
<dbReference type="PANTHER" id="PTHR24252:SF7">
    <property type="entry name" value="HYALIN"/>
    <property type="match status" value="1"/>
</dbReference>
<dbReference type="InterPro" id="IPR021109">
    <property type="entry name" value="Peptidase_aspartic_dom_sf"/>
</dbReference>
<dbReference type="GO" id="GO:0004252">
    <property type="term" value="F:serine-type endopeptidase activity"/>
    <property type="evidence" value="ECO:0007669"/>
    <property type="project" value="InterPro"/>
</dbReference>
<dbReference type="SUPFAM" id="SSF57535">
    <property type="entry name" value="Complement control module/SCR domain"/>
    <property type="match status" value="2"/>
</dbReference>
<dbReference type="InterPro" id="IPR043504">
    <property type="entry name" value="Peptidase_S1_PA_chymotrypsin"/>
</dbReference>
<accession>A0AA38I5D8</accession>
<dbReference type="InterPro" id="IPR001254">
    <property type="entry name" value="Trypsin_dom"/>
</dbReference>
<evidence type="ECO:0008006" key="8">
    <source>
        <dbReference type="Google" id="ProtNLM"/>
    </source>
</evidence>
<proteinExistence type="predicted"/>
<evidence type="ECO:0000256" key="1">
    <source>
        <dbReference type="ARBA" id="ARBA00023157"/>
    </source>
</evidence>
<dbReference type="InterPro" id="IPR035976">
    <property type="entry name" value="Sushi/SCR/CCP_sf"/>
</dbReference>
<dbReference type="PROSITE" id="PS50923">
    <property type="entry name" value="SUSHI"/>
    <property type="match status" value="2"/>
</dbReference>
<feature type="region of interest" description="Disordered" evidence="3">
    <location>
        <begin position="372"/>
        <end position="393"/>
    </location>
</feature>
<comment type="caution">
    <text evidence="2">Lacks conserved residue(s) required for the propagation of feature annotation.</text>
</comment>
<feature type="domain" description="Peptidase S1" evidence="4">
    <location>
        <begin position="1030"/>
        <end position="1284"/>
    </location>
</feature>
<feature type="domain" description="Peptidase S1" evidence="4">
    <location>
        <begin position="583"/>
        <end position="843"/>
    </location>
</feature>
<evidence type="ECO:0000256" key="3">
    <source>
        <dbReference type="SAM" id="MobiDB-lite"/>
    </source>
</evidence>
<feature type="region of interest" description="Disordered" evidence="3">
    <location>
        <begin position="855"/>
        <end position="900"/>
    </location>
</feature>
<evidence type="ECO:0000313" key="7">
    <source>
        <dbReference type="Proteomes" id="UP001168821"/>
    </source>
</evidence>
<dbReference type="InterPro" id="IPR001314">
    <property type="entry name" value="Peptidase_S1A"/>
</dbReference>
<keyword evidence="1" id="KW-1015">Disulfide bond</keyword>
<feature type="compositionally biased region" description="Low complexity" evidence="3">
    <location>
        <begin position="870"/>
        <end position="880"/>
    </location>
</feature>
<dbReference type="CDD" id="cd00033">
    <property type="entry name" value="CCP"/>
    <property type="match status" value="2"/>
</dbReference>
<keyword evidence="2" id="KW-0768">Sushi</keyword>
<name>A0AA38I5D8_9CUCU</name>
<dbReference type="PRINTS" id="PR00722">
    <property type="entry name" value="CHYMOTRYPSIN"/>
</dbReference>
<dbReference type="Pfam" id="PF13975">
    <property type="entry name" value="gag-asp_proteas"/>
    <property type="match status" value="1"/>
</dbReference>
<dbReference type="PROSITE" id="PS00134">
    <property type="entry name" value="TRYPSIN_HIS"/>
    <property type="match status" value="2"/>
</dbReference>
<dbReference type="PANTHER" id="PTHR24252">
    <property type="entry name" value="ACROSIN-RELATED"/>
    <property type="match status" value="1"/>
</dbReference>
<dbReference type="Pfam" id="PF00084">
    <property type="entry name" value="Sushi"/>
    <property type="match status" value="1"/>
</dbReference>
<dbReference type="Gene3D" id="2.10.70.10">
    <property type="entry name" value="Complement Module, domain 1"/>
    <property type="match status" value="2"/>
</dbReference>
<sequence>MSENFEKLAREIIAEIKTGSSRQHGGRLECYSADEEIAAATSSTSGAGKLKAVGTSGRVLAAKREAPTTIMVRSIAGSVDSPTISGKINGREWKIIIDTGAEVSLPRRSRLQNCQIKSVCTTTNVKTVTGETTPVLGTAVVNVELGRLRIRHEVLVAEIADDFILGMELISRYGLMIDPEQKILRFGAEEFVLGRPNVEAATVRLVVCQTTKVDGNVEVIVPARVETNPGYSLGMMQPARDSTHKLLIASTLVKTDRDIPLRVANVFPNAVNIRKGAIIGMCEPVVRVLNCEEEDIENESKEGYTKGLEVKWDQLSARERKLAKGLILLRNTPLRRPSTTPMAVESFLDVRTALMGESSLLTVSTAERRAYKDRSGAVSKQRPGKSRSGVAMDVPERSRSENMGLIEATVVSDSSCTYWVSTNYSRVSRQARPTSCTLPPHPKFGRWTIYEVSSQQSPGELVPSRTVLEVSCYKNYKLDSYETVTCVGGQWKPEIGNCLRTCPTINSTSIMTVTCTLNEQTLKSCADAFDGTVARFQCARYFENQGQEKDPFRLCSNGRWVGSLPTCVPRCGQPLLRKEPTLIVGANETQKREYPWQVALYNAFDKELLCGGTLLNQRVILTAAHCITNASGKLLPKEDYMVAVGKYFRQYDHPDDAEDAQFSSVHEMYIPRQYKAHIQHYFGDVGIIVTTKIFDISASVQPICIMWESKRHPALADPSRQKYAYVSGWGYTTEYRNLSDVLRYIKVPLITDDDCNRDLTQDLIEYLTDDKLCAGFLNSSISVCKGDSGGGLVAKYNKRYYIIGIVSISPQGESANGGCNSQTYTLYTRFSYYIESFILEKEARFRPRLDCRDPLNCDDDIQPDTPSPPTESTTEPVAEPSGRRCTLPNHPESGKWSTLGTNAYKPGASVPSATILKLECNQHFKADGQNLIFCDNDKWTPKPGRCLKTCPSRVSTPTVQVTCVYRDKEVENCTEPLEGTIAKIRCAPFYEDLQLKRRPVHICNDGTWDQPLPQCEPVCGQKTIEATPLIVGGNNVTKGDYPWHVALYTKNNKVLICGGSLISQRIVVTAAHCIANERGNVLDKENYVIAVGKYYNDFDDPRDRYEAQFSELEDMFVAETYKGEIQNYLGDLAILVSKKPFTLSRRVQPVCLDVGQNHVLATNEMGYVTGWGFTLANSTISEVLKELKVPSVSTSECLKNFPEDFEAYVTFDKMCAGHFEKGESICRGDTGGGLVFKHEGRYYLTGVASLSPISPTVAGGCDTQTYALYTKVSTYMNFILANLAKYKR</sequence>
<gene>
    <name evidence="6" type="ORF">Zmor_021116</name>
</gene>
<dbReference type="SMART" id="SM00020">
    <property type="entry name" value="Tryp_SPc"/>
    <property type="match status" value="2"/>
</dbReference>
<evidence type="ECO:0000313" key="6">
    <source>
        <dbReference type="EMBL" id="KAJ3649366.1"/>
    </source>
</evidence>
<dbReference type="EMBL" id="JALNTZ010000006">
    <property type="protein sequence ID" value="KAJ3649366.1"/>
    <property type="molecule type" value="Genomic_DNA"/>
</dbReference>
<comment type="caution">
    <text evidence="6">The sequence shown here is derived from an EMBL/GenBank/DDBJ whole genome shotgun (WGS) entry which is preliminary data.</text>
</comment>
<dbReference type="PROSITE" id="PS50240">
    <property type="entry name" value="TRYPSIN_DOM"/>
    <property type="match status" value="2"/>
</dbReference>
<dbReference type="SUPFAM" id="SSF50494">
    <property type="entry name" value="Trypsin-like serine proteases"/>
    <property type="match status" value="2"/>
</dbReference>
<evidence type="ECO:0000259" key="4">
    <source>
        <dbReference type="PROSITE" id="PS50240"/>
    </source>
</evidence>
<evidence type="ECO:0000256" key="2">
    <source>
        <dbReference type="PROSITE-ProRule" id="PRU00302"/>
    </source>
</evidence>
<dbReference type="CDD" id="cd00303">
    <property type="entry name" value="retropepsin_like"/>
    <property type="match status" value="1"/>
</dbReference>
<dbReference type="Gene3D" id="2.40.10.10">
    <property type="entry name" value="Trypsin-like serine proteases"/>
    <property type="match status" value="2"/>
</dbReference>
<dbReference type="SUPFAM" id="SSF50630">
    <property type="entry name" value="Acid proteases"/>
    <property type="match status" value="1"/>
</dbReference>
<protein>
    <recommendedName>
        <fullName evidence="8">Limulus clotting factor C</fullName>
    </recommendedName>
</protein>
<dbReference type="Proteomes" id="UP001168821">
    <property type="component" value="Unassembled WGS sequence"/>
</dbReference>
<dbReference type="GO" id="GO:0006508">
    <property type="term" value="P:proteolysis"/>
    <property type="evidence" value="ECO:0007669"/>
    <property type="project" value="InterPro"/>
</dbReference>
<dbReference type="Pfam" id="PF00089">
    <property type="entry name" value="Trypsin"/>
    <property type="match status" value="2"/>
</dbReference>